<protein>
    <submittedName>
        <fullName evidence="2">Uncharacterized protein</fullName>
    </submittedName>
</protein>
<accession>A0A7D3R0N9</accession>
<evidence type="ECO:0000313" key="3">
    <source>
        <dbReference type="Proteomes" id="UP001162001"/>
    </source>
</evidence>
<keyword evidence="3" id="KW-1185">Reference proteome</keyword>
<dbReference type="Proteomes" id="UP001162001">
    <property type="component" value="Segment"/>
</dbReference>
<keyword evidence="1" id="KW-1133">Transmembrane helix</keyword>
<organism evidence="2 3">
    <name type="scientific">Fadolivirus FV1/VV64</name>
    <dbReference type="NCBI Taxonomy" id="3070911"/>
    <lineage>
        <taxon>Viruses</taxon>
        <taxon>Varidnaviria</taxon>
        <taxon>Bamfordvirae</taxon>
        <taxon>Nucleocytoviricota</taxon>
        <taxon>Megaviricetes</taxon>
        <taxon>Imitervirales</taxon>
        <taxon>Mimiviridae</taxon>
        <taxon>Klosneuvirinae</taxon>
        <taxon>Fadolivirus</taxon>
        <taxon>Fadolivirus algeromassiliense</taxon>
    </lineage>
</organism>
<evidence type="ECO:0000313" key="2">
    <source>
        <dbReference type="EMBL" id="QKF93841.1"/>
    </source>
</evidence>
<proteinExistence type="predicted"/>
<keyword evidence="1" id="KW-0812">Transmembrane</keyword>
<evidence type="ECO:0000256" key="1">
    <source>
        <dbReference type="SAM" id="Phobius"/>
    </source>
</evidence>
<feature type="transmembrane region" description="Helical" evidence="1">
    <location>
        <begin position="36"/>
        <end position="55"/>
    </location>
</feature>
<reference evidence="2 3" key="1">
    <citation type="submission" date="2020-04" db="EMBL/GenBank/DDBJ databases">
        <title>Advantages and limits of metagenomic assembly and binning of a giant virus.</title>
        <authorList>
            <person name="Schulz F."/>
            <person name="Andreani J."/>
            <person name="Francis R."/>
            <person name="Boudjemaa H."/>
            <person name="Bou Khalil J.Y."/>
            <person name="Lee J."/>
            <person name="La Scola B."/>
            <person name="Woyke T."/>
        </authorList>
    </citation>
    <scope>NUCLEOTIDE SEQUENCE [LARGE SCALE GENOMIC DNA]</scope>
    <source>
        <strain evidence="2 3">FV1/VV64</strain>
    </source>
</reference>
<sequence>MNKLIIVILFLLIFGFIASRYNNEISNSINIEGKNICYLSMLIALVLGIFTLIKWNEGFEVIMSSPDKEVIKKIDLEHFFQYVEYFQTNDLKPDENVGLSTCKREGEYIKIANNIRNLLSTLHFMVNVNDRDNFYQRYLVMKVGANLEYDKAHPFRRNNYDELVRNKIGKEFTFLPQNEYDRYYPRPSIDSEYQYPLPNTINVHNYYNGENVEVNLMGLKMLLEIVHDNNMNDFEDLYRPTEYIVFEKEFFNPLKSIKNSIVEVVNTNSYRDYISNQKFSDKYKDITYAQGLLNLF</sequence>
<keyword evidence="1" id="KW-0472">Membrane</keyword>
<gene>
    <name evidence="2" type="ORF">Fadolivirus_1_383</name>
</gene>
<name>A0A7D3R0N9_9VIRU</name>
<dbReference type="EMBL" id="MT418680">
    <property type="protein sequence ID" value="QKF93841.1"/>
    <property type="molecule type" value="Genomic_DNA"/>
</dbReference>